<feature type="non-terminal residue" evidence="2">
    <location>
        <position position="1"/>
    </location>
</feature>
<evidence type="ECO:0000256" key="1">
    <source>
        <dbReference type="SAM" id="MobiDB-lite"/>
    </source>
</evidence>
<comment type="caution">
    <text evidence="2">The sequence shown here is derived from an EMBL/GenBank/DDBJ whole genome shotgun (WGS) entry which is preliminary data.</text>
</comment>
<proteinExistence type="predicted"/>
<dbReference type="Proteomes" id="UP001465976">
    <property type="component" value="Unassembled WGS sequence"/>
</dbReference>
<feature type="region of interest" description="Disordered" evidence="1">
    <location>
        <begin position="1"/>
        <end position="104"/>
    </location>
</feature>
<evidence type="ECO:0000313" key="3">
    <source>
        <dbReference type="Proteomes" id="UP001465976"/>
    </source>
</evidence>
<organism evidence="2 3">
    <name type="scientific">Marasmius crinis-equi</name>
    <dbReference type="NCBI Taxonomy" id="585013"/>
    <lineage>
        <taxon>Eukaryota</taxon>
        <taxon>Fungi</taxon>
        <taxon>Dikarya</taxon>
        <taxon>Basidiomycota</taxon>
        <taxon>Agaricomycotina</taxon>
        <taxon>Agaricomycetes</taxon>
        <taxon>Agaricomycetidae</taxon>
        <taxon>Agaricales</taxon>
        <taxon>Marasmiineae</taxon>
        <taxon>Marasmiaceae</taxon>
        <taxon>Marasmius</taxon>
    </lineage>
</organism>
<dbReference type="EMBL" id="JBAHYK010004842">
    <property type="protein sequence ID" value="KAL0562667.1"/>
    <property type="molecule type" value="Genomic_DNA"/>
</dbReference>
<protein>
    <submittedName>
        <fullName evidence="2">Uncharacterized protein</fullName>
    </submittedName>
</protein>
<reference evidence="2 3" key="1">
    <citation type="submission" date="2024-02" db="EMBL/GenBank/DDBJ databases">
        <title>A draft genome for the cacao thread blight pathogen Marasmius crinis-equi.</title>
        <authorList>
            <person name="Cohen S.P."/>
            <person name="Baruah I.K."/>
            <person name="Amoako-Attah I."/>
            <person name="Bukari Y."/>
            <person name="Meinhardt L.W."/>
            <person name="Bailey B.A."/>
        </authorList>
    </citation>
    <scope>NUCLEOTIDE SEQUENCE [LARGE SCALE GENOMIC DNA]</scope>
    <source>
        <strain evidence="2 3">GH-76</strain>
    </source>
</reference>
<name>A0ABR3EIG2_9AGAR</name>
<gene>
    <name evidence="2" type="ORF">V5O48_019416</name>
</gene>
<feature type="compositionally biased region" description="Acidic residues" evidence="1">
    <location>
        <begin position="36"/>
        <end position="51"/>
    </location>
</feature>
<feature type="compositionally biased region" description="Basic residues" evidence="1">
    <location>
        <begin position="21"/>
        <end position="30"/>
    </location>
</feature>
<accession>A0ABR3EIG2</accession>
<evidence type="ECO:0000313" key="2">
    <source>
        <dbReference type="EMBL" id="KAL0562667.1"/>
    </source>
</evidence>
<keyword evidence="3" id="KW-1185">Reference proteome</keyword>
<sequence length="104" mass="11433">GRVSEKSLGKRRAVDVEQPRKPAKRLRKRSSVLIDSEAEEVPEGEEEEEEDSASHEMALEMAGDDPQDLRVMGGRVGGGSEPQGAMTDPSTQGDYDPFQFKFPV</sequence>
<feature type="compositionally biased region" description="Basic and acidic residues" evidence="1">
    <location>
        <begin position="1"/>
        <end position="20"/>
    </location>
</feature>